<evidence type="ECO:0000313" key="3">
    <source>
        <dbReference type="Proteomes" id="UP000321424"/>
    </source>
</evidence>
<gene>
    <name evidence="2" type="ORF">NN4_34150</name>
</gene>
<feature type="transmembrane region" description="Helical" evidence="1">
    <location>
        <begin position="97"/>
        <end position="117"/>
    </location>
</feature>
<feature type="transmembrane region" description="Helical" evidence="1">
    <location>
        <begin position="123"/>
        <end position="142"/>
    </location>
</feature>
<keyword evidence="1" id="KW-1133">Transmembrane helix</keyword>
<feature type="transmembrane region" description="Helical" evidence="1">
    <location>
        <begin position="16"/>
        <end position="36"/>
    </location>
</feature>
<keyword evidence="3" id="KW-1185">Reference proteome</keyword>
<comment type="caution">
    <text evidence="2">The sequence shown here is derived from an EMBL/GenBank/DDBJ whole genome shotgun (WGS) entry which is preliminary data.</text>
</comment>
<evidence type="ECO:0000313" key="2">
    <source>
        <dbReference type="EMBL" id="GEM38896.1"/>
    </source>
</evidence>
<dbReference type="AlphaFoldDB" id="A0A511MG75"/>
<protein>
    <submittedName>
        <fullName evidence="2">Uncharacterized protein</fullName>
    </submittedName>
</protein>
<sequence length="149" mass="16590">MAESWCQGRYAVAVEVWIPVFGAAVTAFGAVWIASYTQRQTRRDVRTMIKSDIEALKLLKELHPESSGVQKLQEHIAWRIDQLAGHERGARRDWTGIVALLLLWSTAAAIALGGFYAGSWWKLAILPALLLFTLGLPGLGSFKKKIRET</sequence>
<reference evidence="2 3" key="1">
    <citation type="submission" date="2019-07" db="EMBL/GenBank/DDBJ databases">
        <title>Whole genome shotgun sequence of Nocardia ninae NBRC 108245.</title>
        <authorList>
            <person name="Hosoyama A."/>
            <person name="Uohara A."/>
            <person name="Ohji S."/>
            <person name="Ichikawa N."/>
        </authorList>
    </citation>
    <scope>NUCLEOTIDE SEQUENCE [LARGE SCALE GENOMIC DNA]</scope>
    <source>
        <strain evidence="2 3">NBRC 108245</strain>
    </source>
</reference>
<accession>A0A511MG75</accession>
<keyword evidence="1" id="KW-0472">Membrane</keyword>
<keyword evidence="1" id="KW-0812">Transmembrane</keyword>
<organism evidence="2 3">
    <name type="scientific">Nocardia ninae NBRC 108245</name>
    <dbReference type="NCBI Taxonomy" id="1210091"/>
    <lineage>
        <taxon>Bacteria</taxon>
        <taxon>Bacillati</taxon>
        <taxon>Actinomycetota</taxon>
        <taxon>Actinomycetes</taxon>
        <taxon>Mycobacteriales</taxon>
        <taxon>Nocardiaceae</taxon>
        <taxon>Nocardia</taxon>
    </lineage>
</organism>
<evidence type="ECO:0000256" key="1">
    <source>
        <dbReference type="SAM" id="Phobius"/>
    </source>
</evidence>
<dbReference type="Proteomes" id="UP000321424">
    <property type="component" value="Unassembled WGS sequence"/>
</dbReference>
<dbReference type="EMBL" id="BJXA01000020">
    <property type="protein sequence ID" value="GEM38896.1"/>
    <property type="molecule type" value="Genomic_DNA"/>
</dbReference>
<name>A0A511MG75_9NOCA</name>
<proteinExistence type="predicted"/>